<protein>
    <recommendedName>
        <fullName evidence="6">Large ribosomal subunit protein uL2m</fullName>
    </recommendedName>
</protein>
<dbReference type="PANTHER" id="PTHR13691">
    <property type="entry name" value="RIBOSOMAL PROTEIN L2"/>
    <property type="match status" value="1"/>
</dbReference>
<dbReference type="InterPro" id="IPR014722">
    <property type="entry name" value="Rib_uL2_dom2"/>
</dbReference>
<dbReference type="EMBL" id="HBFA01031949">
    <property type="protein sequence ID" value="CAD8682776.1"/>
    <property type="molecule type" value="Transcribed_RNA"/>
</dbReference>
<feature type="compositionally biased region" description="Basic residues" evidence="7">
    <location>
        <begin position="392"/>
        <end position="403"/>
    </location>
</feature>
<evidence type="ECO:0000313" key="10">
    <source>
        <dbReference type="EMBL" id="CAD8682776.1"/>
    </source>
</evidence>
<comment type="subunit">
    <text evidence="3">Part of the 50S ribosomal subunit.</text>
</comment>
<dbReference type="InterPro" id="IPR002171">
    <property type="entry name" value="Ribosomal_uL2"/>
</dbReference>
<dbReference type="SUPFAM" id="SSF50104">
    <property type="entry name" value="Translation proteins SH3-like domain"/>
    <property type="match status" value="1"/>
</dbReference>
<dbReference type="GO" id="GO:0009536">
    <property type="term" value="C:plastid"/>
    <property type="evidence" value="ECO:0007669"/>
    <property type="project" value="UniProtKB-SubCell"/>
</dbReference>
<dbReference type="FunFam" id="2.30.30.30:FF:000001">
    <property type="entry name" value="50S ribosomal protein L2"/>
    <property type="match status" value="1"/>
</dbReference>
<dbReference type="PROSITE" id="PS00467">
    <property type="entry name" value="RIBOSOMAL_L2"/>
    <property type="match status" value="1"/>
</dbReference>
<dbReference type="PANTHER" id="PTHR13691:SF5">
    <property type="entry name" value="LARGE RIBOSOMAL SUBUNIT PROTEIN UL2M"/>
    <property type="match status" value="1"/>
</dbReference>
<dbReference type="GO" id="GO:0015934">
    <property type="term" value="C:large ribosomal subunit"/>
    <property type="evidence" value="ECO:0007669"/>
    <property type="project" value="InterPro"/>
</dbReference>
<evidence type="ECO:0000256" key="4">
    <source>
        <dbReference type="ARBA" id="ARBA00022980"/>
    </source>
</evidence>
<dbReference type="Pfam" id="PF00181">
    <property type="entry name" value="Ribosomal_L2_N"/>
    <property type="match status" value="1"/>
</dbReference>
<dbReference type="InterPro" id="IPR008991">
    <property type="entry name" value="Translation_prot_SH3-like_sf"/>
</dbReference>
<dbReference type="Gene3D" id="2.40.50.140">
    <property type="entry name" value="Nucleic acid-binding proteins"/>
    <property type="match status" value="1"/>
</dbReference>
<dbReference type="InterPro" id="IPR022666">
    <property type="entry name" value="Ribosomal_uL2_RNA-bd_dom"/>
</dbReference>
<dbReference type="HAMAP" id="MF_01320_B">
    <property type="entry name" value="Ribosomal_uL2_B"/>
    <property type="match status" value="1"/>
</dbReference>
<dbReference type="Pfam" id="PF03947">
    <property type="entry name" value="Ribosomal_L2_C"/>
    <property type="match status" value="1"/>
</dbReference>
<accession>A0A7S0RN69</accession>
<dbReference type="Gene3D" id="4.10.950.10">
    <property type="entry name" value="Ribosomal protein L2, domain 3"/>
    <property type="match status" value="1"/>
</dbReference>
<evidence type="ECO:0000256" key="7">
    <source>
        <dbReference type="SAM" id="MobiDB-lite"/>
    </source>
</evidence>
<keyword evidence="5" id="KW-0687">Ribonucleoprotein</keyword>
<dbReference type="GO" id="GO:0003735">
    <property type="term" value="F:structural constituent of ribosome"/>
    <property type="evidence" value="ECO:0007669"/>
    <property type="project" value="InterPro"/>
</dbReference>
<dbReference type="AlphaFoldDB" id="A0A7S0RN69"/>
<dbReference type="GO" id="GO:0016740">
    <property type="term" value="F:transferase activity"/>
    <property type="evidence" value="ECO:0007669"/>
    <property type="project" value="InterPro"/>
</dbReference>
<feature type="domain" description="Large ribosomal subunit protein uL2 RNA-binding" evidence="9">
    <location>
        <begin position="162"/>
        <end position="240"/>
    </location>
</feature>
<evidence type="ECO:0000256" key="6">
    <source>
        <dbReference type="ARBA" id="ARBA00069872"/>
    </source>
</evidence>
<feature type="region of interest" description="Disordered" evidence="7">
    <location>
        <begin position="345"/>
        <end position="403"/>
    </location>
</feature>
<dbReference type="FunFam" id="4.10.950.10:FF:000001">
    <property type="entry name" value="50S ribosomal protein L2"/>
    <property type="match status" value="1"/>
</dbReference>
<dbReference type="Gene3D" id="2.30.30.30">
    <property type="match status" value="1"/>
</dbReference>
<feature type="domain" description="Large ribosomal subunit protein uL2 C-terminal" evidence="8">
    <location>
        <begin position="246"/>
        <end position="375"/>
    </location>
</feature>
<dbReference type="InterPro" id="IPR022671">
    <property type="entry name" value="Ribosomal_uL2_CS"/>
</dbReference>
<organism evidence="10">
    <name type="scientific">Pyramimonas obovata</name>
    <dbReference type="NCBI Taxonomy" id="1411642"/>
    <lineage>
        <taxon>Eukaryota</taxon>
        <taxon>Viridiplantae</taxon>
        <taxon>Chlorophyta</taxon>
        <taxon>Pyramimonadophyceae</taxon>
        <taxon>Pyramimonadales</taxon>
        <taxon>Pyramimonadaceae</taxon>
        <taxon>Pyramimonas</taxon>
        <taxon>Pyramimonas incertae sedis</taxon>
    </lineage>
</organism>
<dbReference type="InterPro" id="IPR012340">
    <property type="entry name" value="NA-bd_OB-fold"/>
</dbReference>
<dbReference type="GO" id="GO:0002181">
    <property type="term" value="P:cytoplasmic translation"/>
    <property type="evidence" value="ECO:0007669"/>
    <property type="project" value="TreeGrafter"/>
</dbReference>
<gene>
    <name evidence="10" type="ORF">POBO1169_LOCUS16085</name>
</gene>
<dbReference type="GO" id="GO:0003723">
    <property type="term" value="F:RNA binding"/>
    <property type="evidence" value="ECO:0007669"/>
    <property type="project" value="InterPro"/>
</dbReference>
<sequence length="403" mass="43750">MAFRGLANRRGLLGRVLENVRSFSTATARDVTTDLNTSTRSLIKSQGQYEGFCTQGMRAFSSRASMHTGLLSSRTSASVPEVACLPFSLVDACTRTRTQTTLLPIMHTRGMAKAARAQKDSALKIWRPLTPGQRGRVTTKRNELWKGKPHKALTVGLKKSGGRNNQGRTTVWWRGGGAKRLYRIIDFKRQLTGVEGVVRRIEYDPNRSARIALVDYEGDAKATHYIIAPDGIKAGDPVTQGPEAPIKPGNALPLINIPVGSVIHNVELLPGKGGQLARAAGSSCTLVKKAEDGYASIKLQSGEVRLVLSRCYATIGVVSNKEHANRKLGKAGASRHLGRRPHVRGVAMNPVDHPMGGGEGRTSGGRPSCTPWGVPCKGFRTRNNPRTDVFRVARRPPKKKSNK</sequence>
<dbReference type="InterPro" id="IPR005880">
    <property type="entry name" value="Ribosomal_uL2_bac/org-type"/>
</dbReference>
<evidence type="ECO:0000259" key="9">
    <source>
        <dbReference type="SMART" id="SM01383"/>
    </source>
</evidence>
<dbReference type="NCBIfam" id="TIGR01171">
    <property type="entry name" value="rplB_bact"/>
    <property type="match status" value="1"/>
</dbReference>
<keyword evidence="4" id="KW-0689">Ribosomal protein</keyword>
<dbReference type="InterPro" id="IPR022669">
    <property type="entry name" value="Ribosomal_uL2_C"/>
</dbReference>
<evidence type="ECO:0000256" key="5">
    <source>
        <dbReference type="ARBA" id="ARBA00023274"/>
    </source>
</evidence>
<dbReference type="InterPro" id="IPR014726">
    <property type="entry name" value="Ribosomal_uL2_dom3"/>
</dbReference>
<dbReference type="SMART" id="SM01382">
    <property type="entry name" value="Ribosomal_L2_C"/>
    <property type="match status" value="1"/>
</dbReference>
<evidence type="ECO:0000256" key="1">
    <source>
        <dbReference type="ARBA" id="ARBA00004474"/>
    </source>
</evidence>
<evidence type="ECO:0000259" key="8">
    <source>
        <dbReference type="SMART" id="SM01382"/>
    </source>
</evidence>
<reference evidence="10" key="1">
    <citation type="submission" date="2021-01" db="EMBL/GenBank/DDBJ databases">
        <authorList>
            <person name="Corre E."/>
            <person name="Pelletier E."/>
            <person name="Niang G."/>
            <person name="Scheremetjew M."/>
            <person name="Finn R."/>
            <person name="Kale V."/>
            <person name="Holt S."/>
            <person name="Cochrane G."/>
            <person name="Meng A."/>
            <person name="Brown T."/>
            <person name="Cohen L."/>
        </authorList>
    </citation>
    <scope>NUCLEOTIDE SEQUENCE</scope>
    <source>
        <strain evidence="10">CCMP722</strain>
    </source>
</reference>
<dbReference type="SUPFAM" id="SSF50249">
    <property type="entry name" value="Nucleic acid-binding proteins"/>
    <property type="match status" value="1"/>
</dbReference>
<evidence type="ECO:0000256" key="2">
    <source>
        <dbReference type="ARBA" id="ARBA00005636"/>
    </source>
</evidence>
<dbReference type="SMART" id="SM01383">
    <property type="entry name" value="Ribosomal_L2"/>
    <property type="match status" value="1"/>
</dbReference>
<evidence type="ECO:0000256" key="3">
    <source>
        <dbReference type="ARBA" id="ARBA00011838"/>
    </source>
</evidence>
<name>A0A7S0RN69_9CHLO</name>
<comment type="subcellular location">
    <subcellularLocation>
        <location evidence="1">Plastid</location>
    </subcellularLocation>
</comment>
<comment type="similarity">
    <text evidence="2">Belongs to the universal ribosomal protein uL2 family.</text>
</comment>
<proteinExistence type="inferred from homology"/>